<protein>
    <recommendedName>
        <fullName evidence="5">Transcription factor IIIC 90kDa subunit N-terminal domain-containing protein</fullName>
    </recommendedName>
</protein>
<evidence type="ECO:0000259" key="1">
    <source>
        <dbReference type="Pfam" id="PF12657"/>
    </source>
</evidence>
<sequence>MSAKVRLPFWPSSLDCVSWSQDNLIAVGGGENLAILVPNCDAVLKGGIVWEATLVPANEYTHTELPQRDPLSFANFSFGEEIAHRQILSLKWSRSGFGRHKRCVLAALDSSHALSIWASDGMPDQPIKWRRKLVLNRTVFEHYKQRNPDFTDFDLTKPEAQVTCQRISCFDWGQSAYTQTLTGCDDGQLIAVATGRNDILFIEVRPPAGVLNGFVTDWSASVVGALNGNGNEFDQAQTMIPNIPSLIEYLVLSDWKTDDTATKTCFGACIARGQMVCFQARTSIDNDGHMQLVVEDQVLCVGDHPLKGPLRILPGHEAALVAFEPDAVCIIKLDFARATSERRVLHDLDGRWDEVSGLTFTTDRTGLLRLHITSHLSSASALTACVGLDTVPTTSVPSWQQAIVESKTAFRASHDFTLGIIDKTSGIAASPMGDMIATCAAFFPSNGLNYTIPTDQHCIVSITPESEMFTDTACFNKAARTPFLAEAKLLHLRTMLLQAQLGSPDEPNTLAVTDLIGSVTTAWDSSCMTFEIAPLPPPPTASPRDLVRFIRMQLFTNAEAVKRHCLYLLSLATSSSAELRLVQSQIVQVQVSTALAIAKTLQIHSELSLVVLNNYCKLSKLLDSAEYDTLDQDSTEIADEKCEFCGRAILFENLKWARCENGHQFYRCSASLLAIQGPRLAKHCGLCNVCYVNEVNMPQLRAPKFDQSHVPQAEGPENARPINLGHNADTSMHPVNTPAEPLGSYIRVLLAALDCCIYCGGKFVS</sequence>
<dbReference type="EMBL" id="MU003803">
    <property type="protein sequence ID" value="KAF2720137.1"/>
    <property type="molecule type" value="Genomic_DNA"/>
</dbReference>
<dbReference type="Proteomes" id="UP000799441">
    <property type="component" value="Unassembled WGS sequence"/>
</dbReference>
<dbReference type="GO" id="GO:0000127">
    <property type="term" value="C:transcription factor TFIIIC complex"/>
    <property type="evidence" value="ECO:0007669"/>
    <property type="project" value="InterPro"/>
</dbReference>
<feature type="domain" description="Transcription factor IIIC 90kDa subunit N-terminal" evidence="1">
    <location>
        <begin position="19"/>
        <end position="464"/>
    </location>
</feature>
<accession>A0A9P4Q3X6</accession>
<dbReference type="PANTHER" id="PTHR15496">
    <property type="entry name" value="GENERAL TRANSCRIPTION FACTOR 3C POLYPEPTIDE 4 FAMILY"/>
    <property type="match status" value="1"/>
</dbReference>
<proteinExistence type="predicted"/>
<evidence type="ECO:0008006" key="5">
    <source>
        <dbReference type="Google" id="ProtNLM"/>
    </source>
</evidence>
<keyword evidence="4" id="KW-1185">Reference proteome</keyword>
<dbReference type="GO" id="GO:0006384">
    <property type="term" value="P:transcription initiation at RNA polymerase III promoter"/>
    <property type="evidence" value="ECO:0007669"/>
    <property type="project" value="InterPro"/>
</dbReference>
<dbReference type="Pfam" id="PF12657">
    <property type="entry name" value="TFIIIC_delta"/>
    <property type="match status" value="1"/>
</dbReference>
<dbReference type="GO" id="GO:0004402">
    <property type="term" value="F:histone acetyltransferase activity"/>
    <property type="evidence" value="ECO:0007669"/>
    <property type="project" value="InterPro"/>
</dbReference>
<evidence type="ECO:0000313" key="4">
    <source>
        <dbReference type="Proteomes" id="UP000799441"/>
    </source>
</evidence>
<gene>
    <name evidence="3" type="ORF">K431DRAFT_347462</name>
</gene>
<dbReference type="InterPro" id="IPR024764">
    <property type="entry name" value="TFIIIC_Znf"/>
</dbReference>
<reference evidence="3" key="1">
    <citation type="journal article" date="2020" name="Stud. Mycol.">
        <title>101 Dothideomycetes genomes: a test case for predicting lifestyles and emergence of pathogens.</title>
        <authorList>
            <person name="Haridas S."/>
            <person name="Albert R."/>
            <person name="Binder M."/>
            <person name="Bloem J."/>
            <person name="Labutti K."/>
            <person name="Salamov A."/>
            <person name="Andreopoulos B."/>
            <person name="Baker S."/>
            <person name="Barry K."/>
            <person name="Bills G."/>
            <person name="Bluhm B."/>
            <person name="Cannon C."/>
            <person name="Castanera R."/>
            <person name="Culley D."/>
            <person name="Daum C."/>
            <person name="Ezra D."/>
            <person name="Gonzalez J."/>
            <person name="Henrissat B."/>
            <person name="Kuo A."/>
            <person name="Liang C."/>
            <person name="Lipzen A."/>
            <person name="Lutzoni F."/>
            <person name="Magnuson J."/>
            <person name="Mondo S."/>
            <person name="Nolan M."/>
            <person name="Ohm R."/>
            <person name="Pangilinan J."/>
            <person name="Park H.-J."/>
            <person name="Ramirez L."/>
            <person name="Alfaro M."/>
            <person name="Sun H."/>
            <person name="Tritt A."/>
            <person name="Yoshinaga Y."/>
            <person name="Zwiers L.-H."/>
            <person name="Turgeon B."/>
            <person name="Goodwin S."/>
            <person name="Spatafora J."/>
            <person name="Crous P."/>
            <person name="Grigoriev I."/>
        </authorList>
    </citation>
    <scope>NUCLEOTIDE SEQUENCE</scope>
    <source>
        <strain evidence="3">CBS 116435</strain>
    </source>
</reference>
<dbReference type="Pfam" id="PF12660">
    <property type="entry name" value="zf-TFIIIC"/>
    <property type="match status" value="1"/>
</dbReference>
<dbReference type="AlphaFoldDB" id="A0A9P4Q3X6"/>
<evidence type="ECO:0000313" key="3">
    <source>
        <dbReference type="EMBL" id="KAF2720137.1"/>
    </source>
</evidence>
<dbReference type="PANTHER" id="PTHR15496:SF2">
    <property type="entry name" value="GENERAL TRANSCRIPTION FACTOR 3C POLYPEPTIDE 4"/>
    <property type="match status" value="1"/>
</dbReference>
<name>A0A9P4Q3X6_9PEZI</name>
<evidence type="ECO:0000259" key="2">
    <source>
        <dbReference type="Pfam" id="PF12660"/>
    </source>
</evidence>
<organism evidence="3 4">
    <name type="scientific">Polychaeton citri CBS 116435</name>
    <dbReference type="NCBI Taxonomy" id="1314669"/>
    <lineage>
        <taxon>Eukaryota</taxon>
        <taxon>Fungi</taxon>
        <taxon>Dikarya</taxon>
        <taxon>Ascomycota</taxon>
        <taxon>Pezizomycotina</taxon>
        <taxon>Dothideomycetes</taxon>
        <taxon>Dothideomycetidae</taxon>
        <taxon>Capnodiales</taxon>
        <taxon>Capnodiaceae</taxon>
        <taxon>Polychaeton</taxon>
    </lineage>
</organism>
<dbReference type="InterPro" id="IPR044230">
    <property type="entry name" value="GTF3C4"/>
</dbReference>
<comment type="caution">
    <text evidence="3">The sequence shown here is derived from an EMBL/GenBank/DDBJ whole genome shotgun (WGS) entry which is preliminary data.</text>
</comment>
<dbReference type="InterPro" id="IPR024761">
    <property type="entry name" value="TFIIIC_delta_N"/>
</dbReference>
<feature type="domain" description="Transcription factor IIIC putative zinc-finger" evidence="2">
    <location>
        <begin position="631"/>
        <end position="763"/>
    </location>
</feature>
<dbReference type="OrthoDB" id="6021743at2759"/>